<accession>A0A1I6VBC3</accession>
<protein>
    <submittedName>
        <fullName evidence="2">N-ATPase, AtpR subunit</fullName>
    </submittedName>
</protein>
<organism evidence="2 3">
    <name type="scientific">Sulfitobacter marinus</name>
    <dbReference type="NCBI Taxonomy" id="394264"/>
    <lineage>
        <taxon>Bacteria</taxon>
        <taxon>Pseudomonadati</taxon>
        <taxon>Pseudomonadota</taxon>
        <taxon>Alphaproteobacteria</taxon>
        <taxon>Rhodobacterales</taxon>
        <taxon>Roseobacteraceae</taxon>
        <taxon>Sulfitobacter</taxon>
    </lineage>
</organism>
<name>A0A1I6VBC3_9RHOB</name>
<dbReference type="EMBL" id="FPAJ01000006">
    <property type="protein sequence ID" value="SFT11038.1"/>
    <property type="molecule type" value="Genomic_DNA"/>
</dbReference>
<keyword evidence="1" id="KW-0812">Transmembrane</keyword>
<dbReference type="Pfam" id="PF12966">
    <property type="entry name" value="AtpR"/>
    <property type="match status" value="1"/>
</dbReference>
<keyword evidence="1" id="KW-1133">Transmembrane helix</keyword>
<feature type="transmembrane region" description="Helical" evidence="1">
    <location>
        <begin position="6"/>
        <end position="29"/>
    </location>
</feature>
<evidence type="ECO:0000313" key="3">
    <source>
        <dbReference type="Proteomes" id="UP000199239"/>
    </source>
</evidence>
<keyword evidence="1" id="KW-0472">Membrane</keyword>
<feature type="transmembrane region" description="Helical" evidence="1">
    <location>
        <begin position="41"/>
        <end position="62"/>
    </location>
</feature>
<sequence length="99" mass="10272">MSGIDWAPVLMGAAVGLALSTLFFAGLAIGMRQALRRENPVMMLALSAAIRISVLLAVGWLVLGQGGLWAAAGYALAFLLARLIATTFARMGIPARGTT</sequence>
<dbReference type="STRING" id="394264.SAMN04488040_3190"/>
<reference evidence="3" key="1">
    <citation type="submission" date="2016-10" db="EMBL/GenBank/DDBJ databases">
        <authorList>
            <person name="Varghese N."/>
            <person name="Submissions S."/>
        </authorList>
    </citation>
    <scope>NUCLEOTIDE SEQUENCE [LARGE SCALE GENOMIC DNA]</scope>
    <source>
        <strain evidence="3">DSM 23422</strain>
    </source>
</reference>
<dbReference type="RefSeq" id="WP_093917376.1">
    <property type="nucleotide sequence ID" value="NZ_FPAJ01000006.1"/>
</dbReference>
<dbReference type="AlphaFoldDB" id="A0A1I6VBC3"/>
<dbReference type="OrthoDB" id="6168710at2"/>
<gene>
    <name evidence="2" type="ORF">SAMN04488040_3190</name>
</gene>
<keyword evidence="3" id="KW-1185">Reference proteome</keyword>
<dbReference type="InterPro" id="IPR017581">
    <property type="entry name" value="AtpR-like"/>
</dbReference>
<proteinExistence type="predicted"/>
<feature type="transmembrane region" description="Helical" evidence="1">
    <location>
        <begin position="68"/>
        <end position="89"/>
    </location>
</feature>
<evidence type="ECO:0000256" key="1">
    <source>
        <dbReference type="SAM" id="Phobius"/>
    </source>
</evidence>
<evidence type="ECO:0000313" key="2">
    <source>
        <dbReference type="EMBL" id="SFT11038.1"/>
    </source>
</evidence>
<dbReference type="Proteomes" id="UP000199239">
    <property type="component" value="Unassembled WGS sequence"/>
</dbReference>